<dbReference type="SMART" id="SM00668">
    <property type="entry name" value="CTLH"/>
    <property type="match status" value="1"/>
</dbReference>
<dbReference type="eggNOG" id="KOG1477">
    <property type="taxonomic scope" value="Eukaryota"/>
</dbReference>
<dbReference type="SMART" id="SM00757">
    <property type="entry name" value="CRA"/>
    <property type="match status" value="1"/>
</dbReference>
<proteinExistence type="predicted"/>
<dbReference type="Proteomes" id="UP000030748">
    <property type="component" value="Unassembled WGS sequence"/>
</dbReference>
<dbReference type="InterPro" id="IPR050618">
    <property type="entry name" value="Ubq-SigPath_Reg"/>
</dbReference>
<dbReference type="InterPro" id="IPR006595">
    <property type="entry name" value="CTLH_C"/>
</dbReference>
<dbReference type="PROSITE" id="PS50897">
    <property type="entry name" value="CTLH"/>
    <property type="match status" value="1"/>
</dbReference>
<feature type="domain" description="CTLH" evidence="1">
    <location>
        <begin position="98"/>
        <end position="156"/>
    </location>
</feature>
<sequence>MQAYHRRVIEEGKISVNFGQTPFVFDVKMYVAEQRAKYHLQIKNLSIRHYADSYGIIRSYLQHYGYKETLKLFDIAVESSISLVQENRDNVEDSSLYGLESRSIIRQLIQSGDIEGSFSELEKWYPQITQDQTSAICLLLHCQNFIELIRHGKLDEAKRYGRSEFDKFKDLAWSSDLVKACEALVMYEEPSSVRYLLEESQRELVADAVNAMVISTNPNITDVTFCTQSRLERLLSEARSWIMNARSRFVSGDTDFVVNRLLTNPIVLEKLRGNQEEGLKLLRMIPPGQSVREAMANTIDEREKSDIFDAAVRFYTSLSMRGYQGVFDYLTHERIDKICQSSRGPFSM</sequence>
<dbReference type="InterPro" id="IPR024964">
    <property type="entry name" value="CTLH/CRA"/>
</dbReference>
<evidence type="ECO:0000259" key="1">
    <source>
        <dbReference type="PROSITE" id="PS50897"/>
    </source>
</evidence>
<dbReference type="PANTHER" id="PTHR12864">
    <property type="entry name" value="RAN BINDING PROTEIN 9-RELATED"/>
    <property type="match status" value="1"/>
</dbReference>
<dbReference type="InterPro" id="IPR013144">
    <property type="entry name" value="CRA_dom"/>
</dbReference>
<accession>A0A022Q6Q5</accession>
<evidence type="ECO:0000313" key="2">
    <source>
        <dbReference type="EMBL" id="EYU24342.1"/>
    </source>
</evidence>
<dbReference type="AlphaFoldDB" id="A0A022Q6Q5"/>
<keyword evidence="3" id="KW-1185">Reference proteome</keyword>
<dbReference type="STRING" id="4155.A0A022Q6Q5"/>
<dbReference type="EMBL" id="KI632125">
    <property type="protein sequence ID" value="EYU24342.1"/>
    <property type="molecule type" value="Genomic_DNA"/>
</dbReference>
<name>A0A022Q6Q5_ERYGU</name>
<evidence type="ECO:0000313" key="3">
    <source>
        <dbReference type="Proteomes" id="UP000030748"/>
    </source>
</evidence>
<gene>
    <name evidence="2" type="ORF">MIMGU_mgv1a009248mg</name>
</gene>
<protein>
    <recommendedName>
        <fullName evidence="1">CTLH domain-containing protein</fullName>
    </recommendedName>
</protein>
<reference evidence="2 3" key="1">
    <citation type="journal article" date="2013" name="Proc. Natl. Acad. Sci. U.S.A.">
        <title>Fine-scale variation in meiotic recombination in Mimulus inferred from population shotgun sequencing.</title>
        <authorList>
            <person name="Hellsten U."/>
            <person name="Wright K.M."/>
            <person name="Jenkins J."/>
            <person name="Shu S."/>
            <person name="Yuan Y."/>
            <person name="Wessler S.R."/>
            <person name="Schmutz J."/>
            <person name="Willis J.H."/>
            <person name="Rokhsar D.S."/>
        </authorList>
    </citation>
    <scope>NUCLEOTIDE SEQUENCE [LARGE SCALE GENOMIC DNA]</scope>
    <source>
        <strain evidence="3">cv. DUN x IM62</strain>
    </source>
</reference>
<dbReference type="Pfam" id="PF10607">
    <property type="entry name" value="CTLH"/>
    <property type="match status" value="1"/>
</dbReference>
<organism evidence="2 3">
    <name type="scientific">Erythranthe guttata</name>
    <name type="common">Yellow monkey flower</name>
    <name type="synonym">Mimulus guttatus</name>
    <dbReference type="NCBI Taxonomy" id="4155"/>
    <lineage>
        <taxon>Eukaryota</taxon>
        <taxon>Viridiplantae</taxon>
        <taxon>Streptophyta</taxon>
        <taxon>Embryophyta</taxon>
        <taxon>Tracheophyta</taxon>
        <taxon>Spermatophyta</taxon>
        <taxon>Magnoliopsida</taxon>
        <taxon>eudicotyledons</taxon>
        <taxon>Gunneridae</taxon>
        <taxon>Pentapetalae</taxon>
        <taxon>asterids</taxon>
        <taxon>lamiids</taxon>
        <taxon>Lamiales</taxon>
        <taxon>Phrymaceae</taxon>
        <taxon>Erythranthe</taxon>
    </lineage>
</organism>